<evidence type="ECO:0000256" key="2">
    <source>
        <dbReference type="ARBA" id="ARBA00011385"/>
    </source>
</evidence>
<reference evidence="10 11" key="1">
    <citation type="journal article" date="2016" name="Sci. Rep.">
        <title>The genome sequence of the outbreeding globe artichoke constructed de novo incorporating a phase-aware low-pass sequencing strategy of F1 progeny.</title>
        <authorList>
            <person name="Scaglione D."/>
            <person name="Reyes-Chin-Wo S."/>
            <person name="Acquadro A."/>
            <person name="Froenicke L."/>
            <person name="Portis E."/>
            <person name="Beitel C."/>
            <person name="Tirone M."/>
            <person name="Mauro R."/>
            <person name="Lo Monaco A."/>
            <person name="Mauromicale G."/>
            <person name="Faccioli P."/>
            <person name="Cattivelli L."/>
            <person name="Rieseberg L."/>
            <person name="Michelmore R."/>
            <person name="Lanteri S."/>
        </authorList>
    </citation>
    <scope>NUCLEOTIDE SEQUENCE [LARGE SCALE GENOMIC DNA]</scope>
    <source>
        <strain evidence="10">2C</strain>
    </source>
</reference>
<dbReference type="Gramene" id="KVI02268">
    <property type="protein sequence ID" value="KVI02268"/>
    <property type="gene ID" value="Ccrd_019406"/>
</dbReference>
<name>A0A124SF67_CYNCS</name>
<dbReference type="Proteomes" id="UP000243975">
    <property type="component" value="Unassembled WGS sequence"/>
</dbReference>
<evidence type="ECO:0000256" key="7">
    <source>
        <dbReference type="ARBA" id="ARBA00023203"/>
    </source>
</evidence>
<dbReference type="InterPro" id="IPR036872">
    <property type="entry name" value="CH_dom_sf"/>
</dbReference>
<dbReference type="AlphaFoldDB" id="A0A124SF67"/>
<dbReference type="FunFam" id="1.10.418.10:FF:000045">
    <property type="entry name" value="Fimbrin-1 isoform A"/>
    <property type="match status" value="1"/>
</dbReference>
<dbReference type="Pfam" id="PF00307">
    <property type="entry name" value="CH"/>
    <property type="match status" value="2"/>
</dbReference>
<dbReference type="SUPFAM" id="SSF47576">
    <property type="entry name" value="Calponin-homology domain, CH-domain"/>
    <property type="match status" value="1"/>
</dbReference>
<gene>
    <name evidence="10" type="ORF">Ccrd_019406</name>
</gene>
<dbReference type="GO" id="GO:0032432">
    <property type="term" value="C:actin filament bundle"/>
    <property type="evidence" value="ECO:0007669"/>
    <property type="project" value="TreeGrafter"/>
</dbReference>
<feature type="transmembrane region" description="Helical" evidence="8">
    <location>
        <begin position="353"/>
        <end position="377"/>
    </location>
</feature>
<comment type="caution">
    <text evidence="10">The sequence shown here is derived from an EMBL/GenBank/DDBJ whole genome shotgun (WGS) entry which is preliminary data.</text>
</comment>
<sequence>MDCKRYLTPKDITEGSANLNLAFVAQIFHQRNGLSTDSKKISFAELMTDDEQMSREERCFRLWINSLGISSYVNNLFEDVRNGWVLLEVLDKVSPGSVNWKHATKPPIKMPFRKLENCNQNLRSSSQGKEIADADILKWANKKVKNTGRTSQMDSFKDKQLSSGIFFLQLLSAVEPRVVNWNLVTKGESDDEKKLNATYIISVARKLGCSIFLLPEDIMEVNQKMILMLTAAIMYWSLQQSRDESESSPSSVAATPSVSGDEDNSVGAEISNLSIDDAGSDTTVFILIDLLVFVSNAVVGAVAGVELEPPSDEPYLSTSLQDFWGRRWNLMVTNSLRHTVYKPVKSVLPAKDWATATAVIATFIVSGLMHELLFYYVVPVSPTWEMTSFFVLHGICLVVELKVKRAMARKYEFPTVVARLLTVGFIILTSFWLFFPPLIKSGADVKALEEFKFFVDYVKNLFTSPWM</sequence>
<proteinExistence type="predicted"/>
<dbReference type="PANTHER" id="PTHR19961">
    <property type="entry name" value="FIMBRIN/PLASTIN"/>
    <property type="match status" value="1"/>
</dbReference>
<comment type="subunit">
    <text evidence="2">Interacts with F-actin.</text>
</comment>
<evidence type="ECO:0000256" key="4">
    <source>
        <dbReference type="ARBA" id="ARBA00022737"/>
    </source>
</evidence>
<evidence type="ECO:0000259" key="9">
    <source>
        <dbReference type="PROSITE" id="PS50021"/>
    </source>
</evidence>
<dbReference type="PANTHER" id="PTHR19961:SF62">
    <property type="entry name" value="FIMBRIN-1"/>
    <property type="match status" value="1"/>
</dbReference>
<dbReference type="InterPro" id="IPR039959">
    <property type="entry name" value="Fimbrin/Plastin"/>
</dbReference>
<dbReference type="InterPro" id="IPR001715">
    <property type="entry name" value="CH_dom"/>
</dbReference>
<dbReference type="GO" id="GO:0005884">
    <property type="term" value="C:actin filament"/>
    <property type="evidence" value="ECO:0007669"/>
    <property type="project" value="TreeGrafter"/>
</dbReference>
<dbReference type="Pfam" id="PF13813">
    <property type="entry name" value="MBOAT_2"/>
    <property type="match status" value="1"/>
</dbReference>
<dbReference type="GO" id="GO:0051017">
    <property type="term" value="P:actin filament bundle assembly"/>
    <property type="evidence" value="ECO:0007669"/>
    <property type="project" value="InterPro"/>
</dbReference>
<dbReference type="InterPro" id="IPR032805">
    <property type="entry name" value="Wax_synthase_dom"/>
</dbReference>
<keyword evidence="3 8" id="KW-0812">Transmembrane</keyword>
<dbReference type="PROSITE" id="PS50021">
    <property type="entry name" value="CH"/>
    <property type="match status" value="1"/>
</dbReference>
<evidence type="ECO:0000256" key="1">
    <source>
        <dbReference type="ARBA" id="ARBA00004141"/>
    </source>
</evidence>
<dbReference type="STRING" id="59895.A0A124SF67"/>
<keyword evidence="5 8" id="KW-1133">Transmembrane helix</keyword>
<dbReference type="GO" id="GO:0016020">
    <property type="term" value="C:membrane"/>
    <property type="evidence" value="ECO:0007669"/>
    <property type="project" value="UniProtKB-SubCell"/>
</dbReference>
<evidence type="ECO:0000313" key="11">
    <source>
        <dbReference type="Proteomes" id="UP000243975"/>
    </source>
</evidence>
<dbReference type="GO" id="GO:0051639">
    <property type="term" value="P:actin filament network formation"/>
    <property type="evidence" value="ECO:0007669"/>
    <property type="project" value="TreeGrafter"/>
</dbReference>
<keyword evidence="6 8" id="KW-0472">Membrane</keyword>
<keyword evidence="11" id="KW-1185">Reference proteome</keyword>
<feature type="domain" description="Calponin-homology (CH)" evidence="9">
    <location>
        <begin position="130"/>
        <end position="238"/>
    </location>
</feature>
<feature type="transmembrane region" description="Helical" evidence="8">
    <location>
        <begin position="413"/>
        <end position="435"/>
    </location>
</feature>
<protein>
    <submittedName>
        <fullName evidence="10">Calponin homology domain-containing protein</fullName>
    </submittedName>
</protein>
<comment type="subcellular location">
    <subcellularLocation>
        <location evidence="1">Membrane</location>
        <topology evidence="1">Multi-pass membrane protein</topology>
    </subcellularLocation>
</comment>
<keyword evidence="7" id="KW-0009">Actin-binding</keyword>
<dbReference type="GO" id="GO:0005737">
    <property type="term" value="C:cytoplasm"/>
    <property type="evidence" value="ECO:0007669"/>
    <property type="project" value="TreeGrafter"/>
</dbReference>
<dbReference type="EMBL" id="LEKV01002659">
    <property type="protein sequence ID" value="KVI02268.1"/>
    <property type="molecule type" value="Genomic_DNA"/>
</dbReference>
<evidence type="ECO:0000256" key="6">
    <source>
        <dbReference type="ARBA" id="ARBA00023136"/>
    </source>
</evidence>
<organism evidence="10 11">
    <name type="scientific">Cynara cardunculus var. scolymus</name>
    <name type="common">Globe artichoke</name>
    <name type="synonym">Cynara scolymus</name>
    <dbReference type="NCBI Taxonomy" id="59895"/>
    <lineage>
        <taxon>Eukaryota</taxon>
        <taxon>Viridiplantae</taxon>
        <taxon>Streptophyta</taxon>
        <taxon>Embryophyta</taxon>
        <taxon>Tracheophyta</taxon>
        <taxon>Spermatophyta</taxon>
        <taxon>Magnoliopsida</taxon>
        <taxon>eudicotyledons</taxon>
        <taxon>Gunneridae</taxon>
        <taxon>Pentapetalae</taxon>
        <taxon>asterids</taxon>
        <taxon>campanulids</taxon>
        <taxon>Asterales</taxon>
        <taxon>Asteraceae</taxon>
        <taxon>Carduoideae</taxon>
        <taxon>Cardueae</taxon>
        <taxon>Carduinae</taxon>
        <taxon>Cynara</taxon>
    </lineage>
</organism>
<evidence type="ECO:0000313" key="10">
    <source>
        <dbReference type="EMBL" id="KVI02268.1"/>
    </source>
</evidence>
<dbReference type="Gene3D" id="1.10.418.10">
    <property type="entry name" value="Calponin-like domain"/>
    <property type="match status" value="3"/>
</dbReference>
<accession>A0A124SF67</accession>
<evidence type="ECO:0000256" key="3">
    <source>
        <dbReference type="ARBA" id="ARBA00022692"/>
    </source>
</evidence>
<dbReference type="SMART" id="SM00033">
    <property type="entry name" value="CH"/>
    <property type="match status" value="2"/>
</dbReference>
<evidence type="ECO:0000256" key="8">
    <source>
        <dbReference type="SAM" id="Phobius"/>
    </source>
</evidence>
<evidence type="ECO:0000256" key="5">
    <source>
        <dbReference type="ARBA" id="ARBA00022989"/>
    </source>
</evidence>
<keyword evidence="4" id="KW-0677">Repeat</keyword>
<dbReference type="GO" id="GO:0051015">
    <property type="term" value="F:actin filament binding"/>
    <property type="evidence" value="ECO:0007669"/>
    <property type="project" value="InterPro"/>
</dbReference>